<reference evidence="4" key="1">
    <citation type="journal article" date="2019" name="Int. J. Syst. Evol. Microbiol.">
        <title>The Global Catalogue of Microorganisms (GCM) 10K type strain sequencing project: providing services to taxonomists for standard genome sequencing and annotation.</title>
        <authorList>
            <consortium name="The Broad Institute Genomics Platform"/>
            <consortium name="The Broad Institute Genome Sequencing Center for Infectious Disease"/>
            <person name="Wu L."/>
            <person name="Ma J."/>
        </authorList>
    </citation>
    <scope>NUCLEOTIDE SEQUENCE [LARGE SCALE GENOMIC DNA]</scope>
    <source>
        <strain evidence="4">CGMCC 1.16033</strain>
    </source>
</reference>
<dbReference type="Gene3D" id="2.60.40.3440">
    <property type="match status" value="1"/>
</dbReference>
<feature type="domain" description="GLUG" evidence="2">
    <location>
        <begin position="238"/>
        <end position="260"/>
    </location>
</feature>
<dbReference type="Pfam" id="PF05345">
    <property type="entry name" value="He_PIG"/>
    <property type="match status" value="1"/>
</dbReference>
<dbReference type="InterPro" id="IPR015919">
    <property type="entry name" value="Cadherin-like_sf"/>
</dbReference>
<evidence type="ECO:0000313" key="3">
    <source>
        <dbReference type="EMBL" id="GGE86199.1"/>
    </source>
</evidence>
<keyword evidence="1" id="KW-0812">Transmembrane</keyword>
<dbReference type="Pfam" id="PF17963">
    <property type="entry name" value="Big_9"/>
    <property type="match status" value="2"/>
</dbReference>
<comment type="caution">
    <text evidence="3">The sequence shown here is derived from an EMBL/GenBank/DDBJ whole genome shotgun (WGS) entry which is preliminary data.</text>
</comment>
<dbReference type="InterPro" id="IPR013783">
    <property type="entry name" value="Ig-like_fold"/>
</dbReference>
<organism evidence="3 4">
    <name type="scientific">Shewanella carassii</name>
    <dbReference type="NCBI Taxonomy" id="1987584"/>
    <lineage>
        <taxon>Bacteria</taxon>
        <taxon>Pseudomonadati</taxon>
        <taxon>Pseudomonadota</taxon>
        <taxon>Gammaproteobacteria</taxon>
        <taxon>Alteromonadales</taxon>
        <taxon>Shewanellaceae</taxon>
        <taxon>Shewanella</taxon>
    </lineage>
</organism>
<feature type="transmembrane region" description="Helical" evidence="1">
    <location>
        <begin position="1551"/>
        <end position="1571"/>
    </location>
</feature>
<evidence type="ECO:0000259" key="2">
    <source>
        <dbReference type="Pfam" id="PF07581"/>
    </source>
</evidence>
<dbReference type="Gene3D" id="2.60.40.10">
    <property type="entry name" value="Immunoglobulins"/>
    <property type="match status" value="1"/>
</dbReference>
<protein>
    <recommendedName>
        <fullName evidence="2">GLUG domain-containing protein</fullName>
    </recommendedName>
</protein>
<sequence>MDVGVVKMLIRMMVALFVGGMMFPIQAETLAQAPQQSDGSPYIDGSGGVIRNLAELRWLSETPQAWDETWVQSADIDASETAQWNVGDHDISPDTADEPMGFSPIGNLSNSFTGRYDGGGYRISGLYINRPNSDSIGLFGLVDTGTLEHLVLGSVYIRGRNNVGALLGNLFGGTVNHSLSSGAVFAVGTERNEANPDQRPGSNAGGLIGYVHGGDISYSHSSAKVTVTVNYVGVSQPVGGLVGRGYSGQIAHCSASGQVTGVHSGGGLIGMASHLTVNNSWAAGDLHCVEGGDCGGLIGNMEASLVADSFATGSVKADSIYVGGLIGMASRGSRVERAYATGDVIAGGYGGGLLGRCDSSLDNKVTYVVDSFAQGRVDGAHNIGALVGVTWSGCNITNSYATGVNKALIGSVYEAEPEVVNSFFDCGVGGASCAAAHAKTTAELQQLQTFIDAGWDLGDFDRAGTWRLNHQDYPSLTLAKAALFTTQPNELSLVATEDNYYELQLQVEALPENQAVEFVVMDAPGWLQLQQQGTTVRVFGTPADAGVGEARLWLRSINQGVKNDFPLQLLFVENINDLPAAQDAAFATAEDTGIDIDLAALVSDDDFIHGGEQHKFVIDVPSEHGQAMIKGSVVRFMPMSDFYGTTEFEYSVEDSALARAVGRITVNVLPVADIPVMEQGRMTLAEDNTGYLDLNLLVKDPDGDSLSFSVGSAAHGQVLLNGSVVQYLPHQDYAGVDRFSISVFDGSHRVTGEVLVMVVGVNDAPIMTGAPNTEVNLGEFYRFVPKVQDVDGDQLSFQASNLPAWMELNQRSGELLGKPTTEEHLGRHENIVIRVSDGIASASLTFNLEVIGEPEADFAVDDHLSLTPTSDEKYLLNVLANDKVAAGEALSITGAFSQDGQVSIHGKQVQLQLLQPLSQVSLVYYVQNESGQQDSANVVLTLQRTDMGEVVIETPALLSIDATGVLTEVVPIPPKAFDGAGNPVPVSRVDSQTHFVSGRHVLTWKANDAQGNPMFAQQQLHIRPQVLLPADAQVFLSAYEHYRVGVSLSGAPVSYPVTVEYRLIDEVNGQHSNESLVIHSGLTGEIDLIMSGDAPEGEEPVARYRIELEPTANPGTKNQFVLMQTPVPNSPRLSHSIKQGTELRTLVALPAQGSVGVPVEIVVTVTNARDGEQYLFDWHAENLPLVVEDLLSQSVARFQPEPSMEPGLQHLWVEVRRLGAEEQEPAFKYSIYLEMKNQLPELSGTLDSDGDGIPDLTEGFVDSDQDGIPDYLDAMDIAHVLPSRVAEQNSYLLETEAGLILRKGVTIAEPASGGGLLEPERDPITLEADRPIVGGVYDFVIQGLSHPGEVAAIVLPQFNPIPANALYRKYLKQDGANGQWQNFDLTSGALFSAKGQAGYCPSVNAAEWRQGLNEGDWCVKLLLRDGGNNDADGVANGTIVDPGGVAVIVGDNSLPKLNDDEFIVFNDQSVAVLDVLANDLDAEDPLSILSAKTSHGQISHDGQVLTLTLPQVLPEEIQIQYTVIELRESGVVQAANARVSFKARPVKDDSGAISLGYLFALVWLACWRCAYHRYGKRR</sequence>
<evidence type="ECO:0000256" key="1">
    <source>
        <dbReference type="SAM" id="Phobius"/>
    </source>
</evidence>
<dbReference type="SUPFAM" id="SSF49313">
    <property type="entry name" value="Cadherin-like"/>
    <property type="match status" value="1"/>
</dbReference>
<dbReference type="InterPro" id="IPR053784">
    <property type="entry name" value="Choice_anch_U_dom"/>
</dbReference>
<feature type="domain" description="GLUG" evidence="2">
    <location>
        <begin position="201"/>
        <end position="226"/>
    </location>
</feature>
<dbReference type="Pfam" id="PF07581">
    <property type="entry name" value="Glug"/>
    <property type="match status" value="2"/>
</dbReference>
<accession>A0ABQ1T7L9</accession>
<evidence type="ECO:0000313" key="4">
    <source>
        <dbReference type="Proteomes" id="UP000606498"/>
    </source>
</evidence>
<dbReference type="EMBL" id="BMKO01000007">
    <property type="protein sequence ID" value="GGE86199.1"/>
    <property type="molecule type" value="Genomic_DNA"/>
</dbReference>
<keyword evidence="1" id="KW-1133">Transmembrane helix</keyword>
<proteinExistence type="predicted"/>
<gene>
    <name evidence="3" type="ORF">GCM10011520_28310</name>
</gene>
<keyword evidence="1" id="KW-0472">Membrane</keyword>
<dbReference type="Proteomes" id="UP000606498">
    <property type="component" value="Unassembled WGS sequence"/>
</dbReference>
<dbReference type="Gene3D" id="2.160.20.110">
    <property type="match status" value="2"/>
</dbReference>
<dbReference type="InterPro" id="IPR011493">
    <property type="entry name" value="GLUG"/>
</dbReference>
<keyword evidence="4" id="KW-1185">Reference proteome</keyword>
<dbReference type="NCBIfam" id="NF041766">
    <property type="entry name" value="choice_anch_U"/>
    <property type="match status" value="1"/>
</dbReference>
<name>A0ABQ1T7L9_9GAMM</name>